<sequence length="551" mass="62602">MGREGFRNGSRRVPKWVAKGSEMDRGLGRKKAEEAFMLAEKLGPQSRLAQRVLEQSQSHHKLVNKLEDLRADSYWDYAVPEVVGGAHKKMPSVSRYLKLLHKGVKGRHMVAAKDLKPGQVVMVEKPLMTIFMASKRWDFCLNCVHRIQVPVPCKRCDEIAFCSAECRDEAESFHKQECGLLQNLDDTCHQRIRMAILYGLNALKDPNDTVAPDDLSNPTDPRHMNNLLGHDEHRSAASNFSQALESIFCLKWSVCGREGVRLSLMTSLLTRALKVLQLCGFFAANPCSMEDRIADQTADQTKNRSADRMKDQTADQTKNRSADRIKGQNADRSADQTAVVCSRLMDIFQKCWVNSFTVSHYRPDTGLSEDIGSAVYSTISLINHSCIPNCAWVFNGNVNIVRTLKSIRAGEEIRTSYNSFCTYFDTPADKRRTRYRGSYFFDCDCEACEKGWGPETEHRSFPSSGNKSFRRACLKTAAVAQATKEYRSEIERLLHFQIAHMDEMADTTSSLKTDKKPCIEYELCVRAAHTCNWMKRDWSRFSNPSDRQGRK</sequence>
<name>A0A7R8ZNJ2_9CRUS</name>
<proteinExistence type="predicted"/>
<dbReference type="Pfam" id="PF00856">
    <property type="entry name" value="SET"/>
    <property type="match status" value="1"/>
</dbReference>
<evidence type="ECO:0000256" key="6">
    <source>
        <dbReference type="ARBA" id="ARBA00022833"/>
    </source>
</evidence>
<evidence type="ECO:0000313" key="8">
    <source>
        <dbReference type="EMBL" id="CAD7231220.1"/>
    </source>
</evidence>
<keyword evidence="6" id="KW-0862">Zinc</keyword>
<evidence type="ECO:0000256" key="3">
    <source>
        <dbReference type="ARBA" id="ARBA00022691"/>
    </source>
</evidence>
<dbReference type="GO" id="GO:0008170">
    <property type="term" value="F:N-methyltransferase activity"/>
    <property type="evidence" value="ECO:0007669"/>
    <property type="project" value="UniProtKB-ARBA"/>
</dbReference>
<dbReference type="InterPro" id="IPR002893">
    <property type="entry name" value="Znf_MYND"/>
</dbReference>
<dbReference type="GO" id="GO:0032259">
    <property type="term" value="P:methylation"/>
    <property type="evidence" value="ECO:0007669"/>
    <property type="project" value="UniProtKB-KW"/>
</dbReference>
<dbReference type="AlphaFoldDB" id="A0A7R8ZNJ2"/>
<dbReference type="Pfam" id="PF01753">
    <property type="entry name" value="zf-MYND"/>
    <property type="match status" value="1"/>
</dbReference>
<dbReference type="PROSITE" id="PS50865">
    <property type="entry name" value="ZF_MYND_2"/>
    <property type="match status" value="1"/>
</dbReference>
<dbReference type="SUPFAM" id="SSF82199">
    <property type="entry name" value="SET domain"/>
    <property type="match status" value="1"/>
</dbReference>
<dbReference type="GO" id="GO:0008276">
    <property type="term" value="F:protein methyltransferase activity"/>
    <property type="evidence" value="ECO:0007669"/>
    <property type="project" value="UniProtKB-ARBA"/>
</dbReference>
<dbReference type="OrthoDB" id="265717at2759"/>
<evidence type="ECO:0000256" key="4">
    <source>
        <dbReference type="ARBA" id="ARBA00022723"/>
    </source>
</evidence>
<evidence type="ECO:0000256" key="1">
    <source>
        <dbReference type="ARBA" id="ARBA00022603"/>
    </source>
</evidence>
<dbReference type="PANTHER" id="PTHR46165:SF2">
    <property type="entry name" value="SET AND MYND DOMAIN-CONTAINING PROTEIN 4"/>
    <property type="match status" value="1"/>
</dbReference>
<dbReference type="GO" id="GO:0005737">
    <property type="term" value="C:cytoplasm"/>
    <property type="evidence" value="ECO:0007669"/>
    <property type="project" value="TreeGrafter"/>
</dbReference>
<feature type="compositionally biased region" description="Basic and acidic residues" evidence="7">
    <location>
        <begin position="301"/>
        <end position="326"/>
    </location>
</feature>
<keyword evidence="3" id="KW-0949">S-adenosyl-L-methionine</keyword>
<keyword evidence="1" id="KW-0489">Methyltransferase</keyword>
<dbReference type="EMBL" id="OB663290">
    <property type="protein sequence ID" value="CAD7231220.1"/>
    <property type="molecule type" value="Genomic_DNA"/>
</dbReference>
<accession>A0A7R8ZNJ2</accession>
<evidence type="ECO:0000256" key="2">
    <source>
        <dbReference type="ARBA" id="ARBA00022679"/>
    </source>
</evidence>
<feature type="region of interest" description="Disordered" evidence="7">
    <location>
        <begin position="296"/>
        <end position="330"/>
    </location>
</feature>
<dbReference type="GO" id="GO:0005634">
    <property type="term" value="C:nucleus"/>
    <property type="evidence" value="ECO:0007669"/>
    <property type="project" value="TreeGrafter"/>
</dbReference>
<dbReference type="SUPFAM" id="SSF144232">
    <property type="entry name" value="HIT/MYND zinc finger-like"/>
    <property type="match status" value="1"/>
</dbReference>
<organism evidence="8">
    <name type="scientific">Cyprideis torosa</name>
    <dbReference type="NCBI Taxonomy" id="163714"/>
    <lineage>
        <taxon>Eukaryota</taxon>
        <taxon>Metazoa</taxon>
        <taxon>Ecdysozoa</taxon>
        <taxon>Arthropoda</taxon>
        <taxon>Crustacea</taxon>
        <taxon>Oligostraca</taxon>
        <taxon>Ostracoda</taxon>
        <taxon>Podocopa</taxon>
        <taxon>Podocopida</taxon>
        <taxon>Cytherocopina</taxon>
        <taxon>Cytheroidea</taxon>
        <taxon>Cytherideidae</taxon>
        <taxon>Cyprideis</taxon>
    </lineage>
</organism>
<dbReference type="GO" id="GO:0008270">
    <property type="term" value="F:zinc ion binding"/>
    <property type="evidence" value="ECO:0007669"/>
    <property type="project" value="UniProtKB-KW"/>
</dbReference>
<dbReference type="PANTHER" id="PTHR46165">
    <property type="entry name" value="SET AND MYND DOMAIN-CONTAINING PROTEIN 4"/>
    <property type="match status" value="1"/>
</dbReference>
<dbReference type="PROSITE" id="PS50280">
    <property type="entry name" value="SET"/>
    <property type="match status" value="1"/>
</dbReference>
<reference evidence="8" key="1">
    <citation type="submission" date="2020-11" db="EMBL/GenBank/DDBJ databases">
        <authorList>
            <person name="Tran Van P."/>
        </authorList>
    </citation>
    <scope>NUCLEOTIDE SEQUENCE</scope>
</reference>
<dbReference type="InterPro" id="IPR001214">
    <property type="entry name" value="SET_dom"/>
</dbReference>
<evidence type="ECO:0000256" key="7">
    <source>
        <dbReference type="SAM" id="MobiDB-lite"/>
    </source>
</evidence>
<dbReference type="GO" id="GO:0008757">
    <property type="term" value="F:S-adenosylmethionine-dependent methyltransferase activity"/>
    <property type="evidence" value="ECO:0007669"/>
    <property type="project" value="UniProtKB-ARBA"/>
</dbReference>
<keyword evidence="4" id="KW-0479">Metal-binding</keyword>
<dbReference type="GO" id="GO:0042826">
    <property type="term" value="F:histone deacetylase binding"/>
    <property type="evidence" value="ECO:0007669"/>
    <property type="project" value="TreeGrafter"/>
</dbReference>
<dbReference type="Gene3D" id="2.170.270.10">
    <property type="entry name" value="SET domain"/>
    <property type="match status" value="1"/>
</dbReference>
<keyword evidence="2" id="KW-0808">Transferase</keyword>
<protein>
    <submittedName>
        <fullName evidence="8">Uncharacterized protein</fullName>
    </submittedName>
</protein>
<dbReference type="InterPro" id="IPR046341">
    <property type="entry name" value="SET_dom_sf"/>
</dbReference>
<dbReference type="InterPro" id="IPR052097">
    <property type="entry name" value="SET-MYND_domain_protein"/>
</dbReference>
<keyword evidence="5" id="KW-0863">Zinc-finger</keyword>
<dbReference type="PROSITE" id="PS01360">
    <property type="entry name" value="ZF_MYND_1"/>
    <property type="match status" value="1"/>
</dbReference>
<evidence type="ECO:0000256" key="5">
    <source>
        <dbReference type="ARBA" id="ARBA00022771"/>
    </source>
</evidence>
<gene>
    <name evidence="8" type="ORF">CTOB1V02_LOCUS9072</name>
</gene>